<dbReference type="InterPro" id="IPR021424">
    <property type="entry name" value="PorA"/>
</dbReference>
<gene>
    <name evidence="2" type="ORF">GEV26_07240</name>
</gene>
<protein>
    <submittedName>
        <fullName evidence="2">DUF3068 domain-containing protein</fullName>
    </submittedName>
</protein>
<feature type="transmembrane region" description="Helical" evidence="1">
    <location>
        <begin position="303"/>
        <end position="323"/>
    </location>
</feature>
<evidence type="ECO:0000313" key="2">
    <source>
        <dbReference type="EMBL" id="QGG41174.1"/>
    </source>
</evidence>
<proteinExistence type="predicted"/>
<dbReference type="EMBL" id="CP045737">
    <property type="protein sequence ID" value="QGG41174.1"/>
    <property type="molecule type" value="Genomic_DNA"/>
</dbReference>
<evidence type="ECO:0000313" key="3">
    <source>
        <dbReference type="Proteomes" id="UP000392064"/>
    </source>
</evidence>
<name>A0A5Q2MDI6_9ACTN</name>
<keyword evidence="1" id="KW-0472">Membrane</keyword>
<keyword evidence="1" id="KW-1133">Transmembrane helix</keyword>
<keyword evidence="3" id="KW-1185">Reference proteome</keyword>
<evidence type="ECO:0000256" key="1">
    <source>
        <dbReference type="SAM" id="Phobius"/>
    </source>
</evidence>
<dbReference type="KEGG" id="aef:GEV26_07240"/>
<sequence>MWREPTVAKKLGTVALFLGAFVLALAALSKFYMYDQLAQVPLNQDTTSEATTAPGADGEYLDVAAGLKVSNGPLKNVKVVRGDIDASKKASKELGRDVAVWDIYDSTDTADFDFGSGETPLTGTSDRVAFDRNTGEAVKYEDTKSEADGETIEPADIKGLYFKFPFDAQKKTYQFWDGTLREATPAKYVGEGEVKGLKVYKYRQTIEPIKTGTIDVPGDLIGEKATTVTADQIYSSVTDYSIEPVTGVVIWGQTAQDNYLELDGERVLTTTKATLAYTDANVQKNVDDYKGKSTLLSAVKTTVPVGGLILGILLIGAGLFLRLKSDGSKGARHSDKDELVSSR</sequence>
<accession>A0A5Q2MDI6</accession>
<dbReference type="AlphaFoldDB" id="A0A5Q2MDI6"/>
<dbReference type="Pfam" id="PF11271">
    <property type="entry name" value="PorA"/>
    <property type="match status" value="1"/>
</dbReference>
<dbReference type="Proteomes" id="UP000392064">
    <property type="component" value="Chromosome"/>
</dbReference>
<reference evidence="2 3" key="1">
    <citation type="submission" date="2019-11" db="EMBL/GenBank/DDBJ databases">
        <authorList>
            <person name="Li J."/>
        </authorList>
    </citation>
    <scope>NUCLEOTIDE SEQUENCE [LARGE SCALE GENOMIC DNA]</scope>
    <source>
        <strain evidence="2 3">MF47</strain>
    </source>
</reference>
<organism evidence="2 3">
    <name type="scientific">Aeromicrobium yanjiei</name>
    <dbReference type="NCBI Taxonomy" id="2662028"/>
    <lineage>
        <taxon>Bacteria</taxon>
        <taxon>Bacillati</taxon>
        <taxon>Actinomycetota</taxon>
        <taxon>Actinomycetes</taxon>
        <taxon>Propionibacteriales</taxon>
        <taxon>Nocardioidaceae</taxon>
        <taxon>Aeromicrobium</taxon>
    </lineage>
</organism>
<keyword evidence="1" id="KW-0812">Transmembrane</keyword>